<gene>
    <name evidence="1" type="ORF">T10_12215</name>
</gene>
<accession>A0A0V1M4X6</accession>
<reference evidence="1 2" key="1">
    <citation type="submission" date="2015-01" db="EMBL/GenBank/DDBJ databases">
        <title>Evolution of Trichinella species and genotypes.</title>
        <authorList>
            <person name="Korhonen P.K."/>
            <person name="Edoardo P."/>
            <person name="Giuseppe L.R."/>
            <person name="Gasser R.B."/>
        </authorList>
    </citation>
    <scope>NUCLEOTIDE SEQUENCE [LARGE SCALE GENOMIC DNA]</scope>
    <source>
        <strain evidence="1">ISS1980</strain>
    </source>
</reference>
<name>A0A0V1M4X6_9BILA</name>
<keyword evidence="2" id="KW-1185">Reference proteome</keyword>
<proteinExistence type="predicted"/>
<protein>
    <submittedName>
        <fullName evidence="1">Uncharacterized protein</fullName>
    </submittedName>
</protein>
<dbReference type="AlphaFoldDB" id="A0A0V1M4X6"/>
<organism evidence="1 2">
    <name type="scientific">Trichinella papuae</name>
    <dbReference type="NCBI Taxonomy" id="268474"/>
    <lineage>
        <taxon>Eukaryota</taxon>
        <taxon>Metazoa</taxon>
        <taxon>Ecdysozoa</taxon>
        <taxon>Nematoda</taxon>
        <taxon>Enoplea</taxon>
        <taxon>Dorylaimia</taxon>
        <taxon>Trichinellida</taxon>
        <taxon>Trichinellidae</taxon>
        <taxon>Trichinella</taxon>
    </lineage>
</organism>
<evidence type="ECO:0000313" key="2">
    <source>
        <dbReference type="Proteomes" id="UP000054843"/>
    </source>
</evidence>
<dbReference type="Proteomes" id="UP000054843">
    <property type="component" value="Unassembled WGS sequence"/>
</dbReference>
<evidence type="ECO:0000313" key="1">
    <source>
        <dbReference type="EMBL" id="KRZ66418.1"/>
    </source>
</evidence>
<sequence length="115" mass="13485">MDILIQEVLSGNATDGDLKRVNSVYAEKQQRVAQYTGEYTSGRRTLELFRRFHFLRLINNRCGRMSLVYEGKAYKLRYTSKQRKYWEGKTKTWGMDGTLKLYLNGTNSYLPSMPL</sequence>
<dbReference type="EMBL" id="JYDO01000245">
    <property type="protein sequence ID" value="KRZ66418.1"/>
    <property type="molecule type" value="Genomic_DNA"/>
</dbReference>
<comment type="caution">
    <text evidence="1">The sequence shown here is derived from an EMBL/GenBank/DDBJ whole genome shotgun (WGS) entry which is preliminary data.</text>
</comment>